<dbReference type="AlphaFoldDB" id="A0A5S3Z964"/>
<dbReference type="Gene3D" id="3.90.180.10">
    <property type="entry name" value="Medium-chain alcohol dehydrogenases, catalytic domain"/>
    <property type="match status" value="1"/>
</dbReference>
<dbReference type="PANTHER" id="PTHR48106:SF18">
    <property type="entry name" value="QUINONE OXIDOREDUCTASE PIG3"/>
    <property type="match status" value="1"/>
</dbReference>
<dbReference type="InterPro" id="IPR013149">
    <property type="entry name" value="ADH-like_C"/>
</dbReference>
<reference evidence="5" key="2">
    <citation type="submission" date="2019-06" db="EMBL/GenBank/DDBJ databases">
        <title>Co-occurence of chitin degradation, pigmentation and bioactivity in marine Pseudoalteromonas.</title>
        <authorList>
            <person name="Sonnenschein E.C."/>
            <person name="Bech P.K."/>
        </authorList>
    </citation>
    <scope>NUCLEOTIDE SEQUENCE [LARGE SCALE GENOMIC DNA]</scope>
    <source>
        <strain evidence="5">S2897</strain>
    </source>
</reference>
<feature type="domain" description="Enoyl reductase (ER)" evidence="3">
    <location>
        <begin position="7"/>
        <end position="319"/>
    </location>
</feature>
<dbReference type="CDD" id="cd05276">
    <property type="entry name" value="p53_inducible_oxidoreductase"/>
    <property type="match status" value="1"/>
</dbReference>
<dbReference type="GO" id="GO:0016651">
    <property type="term" value="F:oxidoreductase activity, acting on NAD(P)H"/>
    <property type="evidence" value="ECO:0007669"/>
    <property type="project" value="TreeGrafter"/>
</dbReference>
<dbReference type="RefSeq" id="WP_138547154.1">
    <property type="nucleotide sequence ID" value="NZ_CP023396.1"/>
</dbReference>
<evidence type="ECO:0000259" key="3">
    <source>
        <dbReference type="SMART" id="SM00829"/>
    </source>
</evidence>
<dbReference type="NCBIfam" id="TIGR02824">
    <property type="entry name" value="quinone_pig3"/>
    <property type="match status" value="1"/>
</dbReference>
<evidence type="ECO:0000313" key="4">
    <source>
        <dbReference type="EMBL" id="TMP88137.1"/>
    </source>
</evidence>
<dbReference type="InterPro" id="IPR011032">
    <property type="entry name" value="GroES-like_sf"/>
</dbReference>
<keyword evidence="2" id="KW-0560">Oxidoreductase</keyword>
<comment type="caution">
    <text evidence="4">The sequence shown here is derived from an EMBL/GenBank/DDBJ whole genome shotgun (WGS) entry which is preliminary data.</text>
</comment>
<dbReference type="Proteomes" id="UP000305874">
    <property type="component" value="Unassembled WGS sequence"/>
</dbReference>
<reference evidence="4 5" key="1">
    <citation type="submission" date="2017-12" db="EMBL/GenBank/DDBJ databases">
        <authorList>
            <person name="Paulsen S."/>
            <person name="Gram L.K."/>
        </authorList>
    </citation>
    <scope>NUCLEOTIDE SEQUENCE [LARGE SCALE GENOMIC DNA]</scope>
    <source>
        <strain evidence="4 5">S2897</strain>
    </source>
</reference>
<evidence type="ECO:0000256" key="1">
    <source>
        <dbReference type="ARBA" id="ARBA00022857"/>
    </source>
</evidence>
<evidence type="ECO:0000313" key="5">
    <source>
        <dbReference type="Proteomes" id="UP000305874"/>
    </source>
</evidence>
<evidence type="ECO:0000256" key="2">
    <source>
        <dbReference type="ARBA" id="ARBA00023002"/>
    </source>
</evidence>
<dbReference type="SUPFAM" id="SSF51735">
    <property type="entry name" value="NAD(P)-binding Rossmann-fold domains"/>
    <property type="match status" value="1"/>
</dbReference>
<accession>A0A5S3Z964</accession>
<gene>
    <name evidence="4" type="ORF">CWC05_01470</name>
</gene>
<keyword evidence="1" id="KW-0521">NADP</keyword>
<dbReference type="SMART" id="SM00829">
    <property type="entry name" value="PKS_ER"/>
    <property type="match status" value="1"/>
</dbReference>
<dbReference type="InterPro" id="IPR013154">
    <property type="entry name" value="ADH-like_N"/>
</dbReference>
<dbReference type="Pfam" id="PF08240">
    <property type="entry name" value="ADH_N"/>
    <property type="match status" value="1"/>
</dbReference>
<dbReference type="InterPro" id="IPR020843">
    <property type="entry name" value="ER"/>
</dbReference>
<sequence length="327" mass="34972">MLTIDLNENKQLVIAQTPTVAAARGQVLIKVNAAGVNRADLLQRQGKYPPPPGDSEILGLEVCGEVVALGEGVASQWLGQHVMALCAGGGYGEFVAVDVRHCMVKPATFSNAQGAAFCEVFLTAFDAIAQYPEFGAEHTVLVHAGASGVGTAAISLAKYLQAQVVVTVGSDEKKQFCLAHGADKAINYRQHNWREVMKAEGLSADLIIDPVAGGYLNDDLSVLNMDGRIVVLALLGGRYSEQFDGAKLLQKRAQLIGSTLRNRTPDYKAKLVDNLKRTFGDALNSGHIAPVIDSIFPWEEAMSAHQVLQDNANLGKVVLTHESLGER</sequence>
<proteinExistence type="predicted"/>
<name>A0A5S3Z964_9GAMM</name>
<protein>
    <submittedName>
        <fullName evidence="4">NADPH quinone oxidoreductase</fullName>
    </submittedName>
</protein>
<dbReference type="Pfam" id="PF00107">
    <property type="entry name" value="ADH_zinc_N"/>
    <property type="match status" value="1"/>
</dbReference>
<dbReference type="Gene3D" id="3.40.50.720">
    <property type="entry name" value="NAD(P)-binding Rossmann-like Domain"/>
    <property type="match status" value="1"/>
</dbReference>
<dbReference type="PANTHER" id="PTHR48106">
    <property type="entry name" value="QUINONE OXIDOREDUCTASE PIG3-RELATED"/>
    <property type="match status" value="1"/>
</dbReference>
<organism evidence="4 5">
    <name type="scientific">Pseudoalteromonas ruthenica</name>
    <dbReference type="NCBI Taxonomy" id="151081"/>
    <lineage>
        <taxon>Bacteria</taxon>
        <taxon>Pseudomonadati</taxon>
        <taxon>Pseudomonadota</taxon>
        <taxon>Gammaproteobacteria</taxon>
        <taxon>Alteromonadales</taxon>
        <taxon>Pseudoalteromonadaceae</taxon>
        <taxon>Pseudoalteromonas</taxon>
    </lineage>
</organism>
<dbReference type="InterPro" id="IPR036291">
    <property type="entry name" value="NAD(P)-bd_dom_sf"/>
</dbReference>
<dbReference type="InterPro" id="IPR014189">
    <property type="entry name" value="Quinone_OxRdtase_PIG3"/>
</dbReference>
<dbReference type="SUPFAM" id="SSF50129">
    <property type="entry name" value="GroES-like"/>
    <property type="match status" value="1"/>
</dbReference>
<dbReference type="EMBL" id="PNCG01000002">
    <property type="protein sequence ID" value="TMP88137.1"/>
    <property type="molecule type" value="Genomic_DNA"/>
</dbReference>
<dbReference type="GO" id="GO:0070402">
    <property type="term" value="F:NADPH binding"/>
    <property type="evidence" value="ECO:0007669"/>
    <property type="project" value="TreeGrafter"/>
</dbReference>